<name>A0A9P4K2J1_9PLEO</name>
<proteinExistence type="predicted"/>
<evidence type="ECO:0000259" key="1">
    <source>
        <dbReference type="Pfam" id="PF13649"/>
    </source>
</evidence>
<evidence type="ECO:0000313" key="3">
    <source>
        <dbReference type="Proteomes" id="UP000800093"/>
    </source>
</evidence>
<dbReference type="EMBL" id="ML986688">
    <property type="protein sequence ID" value="KAF2260132.1"/>
    <property type="molecule type" value="Genomic_DNA"/>
</dbReference>
<feature type="domain" description="Methyltransferase" evidence="1">
    <location>
        <begin position="26"/>
        <end position="122"/>
    </location>
</feature>
<dbReference type="Pfam" id="PF13649">
    <property type="entry name" value="Methyltransf_25"/>
    <property type="match status" value="1"/>
</dbReference>
<comment type="caution">
    <text evidence="2">The sequence shown here is derived from an EMBL/GenBank/DDBJ whole genome shotgun (WGS) entry which is preliminary data.</text>
</comment>
<evidence type="ECO:0000313" key="2">
    <source>
        <dbReference type="EMBL" id="KAF2260132.1"/>
    </source>
</evidence>
<reference evidence="3" key="1">
    <citation type="journal article" date="2020" name="Stud. Mycol.">
        <title>101 Dothideomycetes genomes: A test case for predicting lifestyles and emergence of pathogens.</title>
        <authorList>
            <person name="Haridas S."/>
            <person name="Albert R."/>
            <person name="Binder M."/>
            <person name="Bloem J."/>
            <person name="LaButti K."/>
            <person name="Salamov A."/>
            <person name="Andreopoulos B."/>
            <person name="Baker S."/>
            <person name="Barry K."/>
            <person name="Bills G."/>
            <person name="Bluhm B."/>
            <person name="Cannon C."/>
            <person name="Castanera R."/>
            <person name="Culley D."/>
            <person name="Daum C."/>
            <person name="Ezra D."/>
            <person name="Gonzalez J."/>
            <person name="Henrissat B."/>
            <person name="Kuo A."/>
            <person name="Liang C."/>
            <person name="Lipzen A."/>
            <person name="Lutzoni F."/>
            <person name="Magnuson J."/>
            <person name="Mondo S."/>
            <person name="Nolan M."/>
            <person name="Ohm R."/>
            <person name="Pangilinan J."/>
            <person name="Park H.-J."/>
            <person name="Ramirez L."/>
            <person name="Alfaro M."/>
            <person name="Sun H."/>
            <person name="Tritt A."/>
            <person name="Yoshinaga Y."/>
            <person name="Zwiers L.-H."/>
            <person name="Turgeon B."/>
            <person name="Goodwin S."/>
            <person name="Spatafora J."/>
            <person name="Crous P."/>
            <person name="Grigoriev I."/>
        </authorList>
    </citation>
    <scope>NUCLEOTIDE SEQUENCE [LARGE SCALE GENOMIC DNA]</scope>
    <source>
        <strain evidence="3">CBS 304.66</strain>
    </source>
</reference>
<dbReference type="InterPro" id="IPR041698">
    <property type="entry name" value="Methyltransf_25"/>
</dbReference>
<accession>A0A9P4K2J1</accession>
<dbReference type="AlphaFoldDB" id="A0A9P4K2J1"/>
<dbReference type="Gene3D" id="3.40.50.150">
    <property type="entry name" value="Vaccinia Virus protein VP39"/>
    <property type="match status" value="1"/>
</dbReference>
<sequence>GAVTAQFAAHNLTFISPITSGSIIHDNACGLGTASKAILSSHPNPSTLKIYATDIDQTFLDALQQDAKKNSWPVEISNQRCESLSFPDNTFTHSITNIGIFFTASNGLEGAKEIYRTLQPGGVAVANCWENVTWFLPIKTVHDNIRPGAPYPTPVINWSDGQQLQKVMLEAGFSKENLKVERSE</sequence>
<dbReference type="InterPro" id="IPR029063">
    <property type="entry name" value="SAM-dependent_MTases_sf"/>
</dbReference>
<dbReference type="OrthoDB" id="2013972at2759"/>
<organism evidence="2 3">
    <name type="scientific">Lojkania enalia</name>
    <dbReference type="NCBI Taxonomy" id="147567"/>
    <lineage>
        <taxon>Eukaryota</taxon>
        <taxon>Fungi</taxon>
        <taxon>Dikarya</taxon>
        <taxon>Ascomycota</taxon>
        <taxon>Pezizomycotina</taxon>
        <taxon>Dothideomycetes</taxon>
        <taxon>Pleosporomycetidae</taxon>
        <taxon>Pleosporales</taxon>
        <taxon>Pleosporales incertae sedis</taxon>
        <taxon>Lojkania</taxon>
    </lineage>
</organism>
<dbReference type="Proteomes" id="UP000800093">
    <property type="component" value="Unassembled WGS sequence"/>
</dbReference>
<keyword evidence="3" id="KW-1185">Reference proteome</keyword>
<gene>
    <name evidence="2" type="ORF">CC78DRAFT_443065</name>
</gene>
<feature type="non-terminal residue" evidence="2">
    <location>
        <position position="1"/>
    </location>
</feature>
<protein>
    <recommendedName>
        <fullName evidence="1">Methyltransferase domain-containing protein</fullName>
    </recommendedName>
</protein>
<feature type="non-terminal residue" evidence="2">
    <location>
        <position position="184"/>
    </location>
</feature>
<dbReference type="CDD" id="cd02440">
    <property type="entry name" value="AdoMet_MTases"/>
    <property type="match status" value="1"/>
</dbReference>
<dbReference type="SUPFAM" id="SSF53335">
    <property type="entry name" value="S-adenosyl-L-methionine-dependent methyltransferases"/>
    <property type="match status" value="1"/>
</dbReference>